<name>A0A3B0ZF53_9ZZZZ</name>
<proteinExistence type="predicted"/>
<dbReference type="PROSITE" id="PS51257">
    <property type="entry name" value="PROKAR_LIPOPROTEIN"/>
    <property type="match status" value="1"/>
</dbReference>
<dbReference type="EMBL" id="UOFO01000055">
    <property type="protein sequence ID" value="VAW84899.1"/>
    <property type="molecule type" value="Genomic_DNA"/>
</dbReference>
<dbReference type="Pfam" id="PF13385">
    <property type="entry name" value="Laminin_G_3"/>
    <property type="match status" value="1"/>
</dbReference>
<evidence type="ECO:0008006" key="2">
    <source>
        <dbReference type="Google" id="ProtNLM"/>
    </source>
</evidence>
<accession>A0A3B0ZF53</accession>
<sequence length="839" mass="89481">MTLLKIIKFDREKSSLFALFLLLLLVGCIGGPSTTSNPVTSNSNAAKSYTGPVPATTDVKAFMDTVWQDLKSTNRCGNCHVSGNQTPFFVRNDDVNLAYSATINLVNLSSPEDSRLVTKVAEGHNCWLDSDSACAAVITAYIQSWGGGTGVGAINQVKLVAPVQKNVGETKNFPVNAPAAFTTLHTLLRTNCAECHVESATIPQSPYFSNSNVNLAYEASQAKIDLNNAANSRFVVRLRSEFHNCWSGNCQTDAQEMEDAIRMFVDPIPLTQVDPDLVISKALKLTEGLIASGGSRYENNLIALYQLKTAEGDTLFDTSGVSPELHLQLSGIEGVDYKWVGGWGIEFVNSKAQGLTSASKKLSDSIKLSGEYSIEAWLVPGNVTQEGPAGIISYSAGTAARNFTLGQTLYNYDFLHRSSTTNANGEPALSTADADEVLQATQQHVVITFDAITGRKIYVNGTDTGAVDETGPGNMSDWDDSFAFVLGNEVSNNRPWKGKLRLVAVHSRALTPGQIQQNFSAGVGERFFLLFNVSEHLPEVTIAATGAISTNSYIMFEVSQFDSYSYLFSEPKFINLDAGITLDSIPVAGLRIGINGREATSGQAYPNLSTTLDNDNYTDIDGQQLSALGTVIALEKGPDQDEFFLTFERLGAETNVVIEAAPTAPAAPPDADPVSDIGLRTFEEISNSMSIITGVSTTESNVATTYESIKQQLPTVENIDGFLSSHQVAIAQMAIEYCNALVESTSLRATFFPGFDFSANAATAFDTQGERDLVTNPLLAKGLGINLSTQPGDAAVKTELENLIAGLTVCGGGCAADRSAVVVKAACAATLGSAAILVQ</sequence>
<dbReference type="Gene3D" id="2.60.120.200">
    <property type="match status" value="1"/>
</dbReference>
<dbReference type="SUPFAM" id="SSF49899">
    <property type="entry name" value="Concanavalin A-like lectins/glucanases"/>
    <property type="match status" value="1"/>
</dbReference>
<dbReference type="InterPro" id="IPR013320">
    <property type="entry name" value="ConA-like_dom_sf"/>
</dbReference>
<organism evidence="1">
    <name type="scientific">hydrothermal vent metagenome</name>
    <dbReference type="NCBI Taxonomy" id="652676"/>
    <lineage>
        <taxon>unclassified sequences</taxon>
        <taxon>metagenomes</taxon>
        <taxon>ecological metagenomes</taxon>
    </lineage>
</organism>
<protein>
    <recommendedName>
        <fullName evidence="2">ATPase</fullName>
    </recommendedName>
</protein>
<dbReference type="AlphaFoldDB" id="A0A3B0ZF53"/>
<reference evidence="1" key="1">
    <citation type="submission" date="2018-06" db="EMBL/GenBank/DDBJ databases">
        <authorList>
            <person name="Zhirakovskaya E."/>
        </authorList>
    </citation>
    <scope>NUCLEOTIDE SEQUENCE</scope>
</reference>
<gene>
    <name evidence="1" type="ORF">MNBD_GAMMA16-1565</name>
</gene>
<evidence type="ECO:0000313" key="1">
    <source>
        <dbReference type="EMBL" id="VAW84899.1"/>
    </source>
</evidence>